<dbReference type="InterPro" id="IPR012934">
    <property type="entry name" value="Znf_AD"/>
</dbReference>
<feature type="region of interest" description="Disordered" evidence="13">
    <location>
        <begin position="363"/>
        <end position="389"/>
    </location>
</feature>
<dbReference type="SUPFAM" id="SSF57667">
    <property type="entry name" value="beta-beta-alpha zinc fingers"/>
    <property type="match status" value="4"/>
</dbReference>
<organism evidence="17">
    <name type="scientific">Thrips palmi</name>
    <name type="common">Melon thrips</name>
    <dbReference type="NCBI Taxonomy" id="161013"/>
    <lineage>
        <taxon>Eukaryota</taxon>
        <taxon>Metazoa</taxon>
        <taxon>Ecdysozoa</taxon>
        <taxon>Arthropoda</taxon>
        <taxon>Hexapoda</taxon>
        <taxon>Insecta</taxon>
        <taxon>Pterygota</taxon>
        <taxon>Neoptera</taxon>
        <taxon>Paraneoptera</taxon>
        <taxon>Thysanoptera</taxon>
        <taxon>Terebrantia</taxon>
        <taxon>Thripoidea</taxon>
        <taxon>Thripidae</taxon>
        <taxon>Thrips</taxon>
    </lineage>
</organism>
<dbReference type="RefSeq" id="XP_034248696.1">
    <property type="nucleotide sequence ID" value="XM_034392805.1"/>
</dbReference>
<feature type="domain" description="C2H2-type" evidence="14">
    <location>
        <begin position="512"/>
        <end position="534"/>
    </location>
</feature>
<comment type="similarity">
    <text evidence="10">Belongs to the snail C2H2-type zinc-finger protein family.</text>
</comment>
<dbReference type="GO" id="GO:0008270">
    <property type="term" value="F:zinc ion binding"/>
    <property type="evidence" value="ECO:0007669"/>
    <property type="project" value="UniProtKB-UniRule"/>
</dbReference>
<keyword evidence="6" id="KW-0805">Transcription regulation</keyword>
<evidence type="ECO:0000313" key="17">
    <source>
        <dbReference type="RefSeq" id="XP_034248696.1"/>
    </source>
</evidence>
<evidence type="ECO:0000313" key="16">
    <source>
        <dbReference type="Proteomes" id="UP000515158"/>
    </source>
</evidence>
<evidence type="ECO:0000259" key="15">
    <source>
        <dbReference type="PROSITE" id="PS51915"/>
    </source>
</evidence>
<dbReference type="GO" id="GO:0005634">
    <property type="term" value="C:nucleus"/>
    <property type="evidence" value="ECO:0007669"/>
    <property type="project" value="UniProtKB-SubCell"/>
</dbReference>
<evidence type="ECO:0000256" key="11">
    <source>
        <dbReference type="PROSITE-ProRule" id="PRU00042"/>
    </source>
</evidence>
<dbReference type="SUPFAM" id="SSF57716">
    <property type="entry name" value="Glucocorticoid receptor-like (DNA-binding domain)"/>
    <property type="match status" value="1"/>
</dbReference>
<protein>
    <submittedName>
        <fullName evidence="17">PR domain zinc finger protein 15-like isoform X1</fullName>
    </submittedName>
</protein>
<feature type="domain" description="C2H2-type" evidence="14">
    <location>
        <begin position="595"/>
        <end position="623"/>
    </location>
</feature>
<dbReference type="GeneID" id="117649765"/>
<proteinExistence type="inferred from homology"/>
<keyword evidence="8" id="KW-0804">Transcription</keyword>
<dbReference type="PANTHER" id="PTHR24388">
    <property type="entry name" value="ZINC FINGER PROTEIN"/>
    <property type="match status" value="1"/>
</dbReference>
<name>A0A6P8ZUR4_THRPL</name>
<dbReference type="KEGG" id="tpal:117649765"/>
<keyword evidence="5 12" id="KW-0862">Zinc</keyword>
<dbReference type="PROSITE" id="PS00028">
    <property type="entry name" value="ZINC_FINGER_C2H2_1"/>
    <property type="match status" value="7"/>
</dbReference>
<reference evidence="17" key="1">
    <citation type="submission" date="2025-08" db="UniProtKB">
        <authorList>
            <consortium name="RefSeq"/>
        </authorList>
    </citation>
    <scope>IDENTIFICATION</scope>
    <source>
        <tissue evidence="17">Total insect</tissue>
    </source>
</reference>
<feature type="domain" description="ZAD" evidence="15">
    <location>
        <begin position="7"/>
        <end position="80"/>
    </location>
</feature>
<feature type="binding site" evidence="12">
    <location>
        <position position="9"/>
    </location>
    <ligand>
        <name>Zn(2+)</name>
        <dbReference type="ChEBI" id="CHEBI:29105"/>
    </ligand>
</feature>
<feature type="region of interest" description="Disordered" evidence="13">
    <location>
        <begin position="784"/>
        <end position="864"/>
    </location>
</feature>
<evidence type="ECO:0000256" key="10">
    <source>
        <dbReference type="ARBA" id="ARBA00037948"/>
    </source>
</evidence>
<dbReference type="FunCoup" id="A0A6P8ZUR4">
    <property type="interactions" value="354"/>
</dbReference>
<feature type="binding site" evidence="12">
    <location>
        <position position="12"/>
    </location>
    <ligand>
        <name>Zn(2+)</name>
        <dbReference type="ChEBI" id="CHEBI:29105"/>
    </ligand>
</feature>
<gene>
    <name evidence="17" type="primary">LOC117649765</name>
</gene>
<feature type="domain" description="C2H2-type" evidence="14">
    <location>
        <begin position="539"/>
        <end position="566"/>
    </location>
</feature>
<dbReference type="Gene3D" id="3.40.1800.20">
    <property type="match status" value="1"/>
</dbReference>
<dbReference type="PROSITE" id="PS51915">
    <property type="entry name" value="ZAD"/>
    <property type="match status" value="1"/>
</dbReference>
<dbReference type="OrthoDB" id="6077919at2759"/>
<evidence type="ECO:0000256" key="7">
    <source>
        <dbReference type="ARBA" id="ARBA00023125"/>
    </source>
</evidence>
<evidence type="ECO:0000256" key="13">
    <source>
        <dbReference type="SAM" id="MobiDB-lite"/>
    </source>
</evidence>
<evidence type="ECO:0000256" key="5">
    <source>
        <dbReference type="ARBA" id="ARBA00022833"/>
    </source>
</evidence>
<keyword evidence="3" id="KW-0677">Repeat</keyword>
<accession>A0A6P8ZUR4</accession>
<feature type="domain" description="C2H2-type" evidence="14">
    <location>
        <begin position="567"/>
        <end position="594"/>
    </location>
</feature>
<keyword evidence="4 11" id="KW-0863">Zinc-finger</keyword>
<feature type="domain" description="C2H2-type" evidence="14">
    <location>
        <begin position="394"/>
        <end position="421"/>
    </location>
</feature>
<dbReference type="Pfam" id="PF00096">
    <property type="entry name" value="zf-C2H2"/>
    <property type="match status" value="5"/>
</dbReference>
<dbReference type="Proteomes" id="UP000515158">
    <property type="component" value="Unplaced"/>
</dbReference>
<feature type="compositionally biased region" description="Low complexity" evidence="13">
    <location>
        <begin position="792"/>
        <end position="806"/>
    </location>
</feature>
<feature type="domain" description="C2H2-type" evidence="14">
    <location>
        <begin position="484"/>
        <end position="511"/>
    </location>
</feature>
<comment type="subcellular location">
    <subcellularLocation>
        <location evidence="1">Nucleus</location>
    </subcellularLocation>
</comment>
<dbReference type="PROSITE" id="PS50157">
    <property type="entry name" value="ZINC_FINGER_C2H2_2"/>
    <property type="match status" value="8"/>
</dbReference>
<dbReference type="GO" id="GO:0000978">
    <property type="term" value="F:RNA polymerase II cis-regulatory region sequence-specific DNA binding"/>
    <property type="evidence" value="ECO:0007669"/>
    <property type="project" value="TreeGrafter"/>
</dbReference>
<dbReference type="SMART" id="SM00868">
    <property type="entry name" value="zf-AD"/>
    <property type="match status" value="1"/>
</dbReference>
<evidence type="ECO:0000256" key="2">
    <source>
        <dbReference type="ARBA" id="ARBA00022723"/>
    </source>
</evidence>
<evidence type="ECO:0000256" key="6">
    <source>
        <dbReference type="ARBA" id="ARBA00023015"/>
    </source>
</evidence>
<dbReference type="InParanoid" id="A0A6P8ZUR4"/>
<evidence type="ECO:0000256" key="8">
    <source>
        <dbReference type="ARBA" id="ARBA00023163"/>
    </source>
</evidence>
<dbReference type="FunFam" id="3.30.160.60:FF:001228">
    <property type="entry name" value="Zinc finger protein 236"/>
    <property type="match status" value="1"/>
</dbReference>
<evidence type="ECO:0000256" key="3">
    <source>
        <dbReference type="ARBA" id="ARBA00022737"/>
    </source>
</evidence>
<evidence type="ECO:0000256" key="12">
    <source>
        <dbReference type="PROSITE-ProRule" id="PRU01263"/>
    </source>
</evidence>
<dbReference type="InterPro" id="IPR013087">
    <property type="entry name" value="Znf_C2H2_type"/>
</dbReference>
<dbReference type="SMART" id="SM00355">
    <property type="entry name" value="ZnF_C2H2"/>
    <property type="match status" value="8"/>
</dbReference>
<dbReference type="AlphaFoldDB" id="A0A6P8ZUR4"/>
<evidence type="ECO:0000259" key="14">
    <source>
        <dbReference type="PROSITE" id="PS50157"/>
    </source>
</evidence>
<dbReference type="InterPro" id="IPR036236">
    <property type="entry name" value="Znf_C2H2_sf"/>
</dbReference>
<dbReference type="GO" id="GO:0000981">
    <property type="term" value="F:DNA-binding transcription factor activity, RNA polymerase II-specific"/>
    <property type="evidence" value="ECO:0007669"/>
    <property type="project" value="TreeGrafter"/>
</dbReference>
<evidence type="ECO:0000256" key="4">
    <source>
        <dbReference type="ARBA" id="ARBA00022771"/>
    </source>
</evidence>
<feature type="binding site" evidence="12">
    <location>
        <position position="56"/>
    </location>
    <ligand>
        <name>Zn(2+)</name>
        <dbReference type="ChEBI" id="CHEBI:29105"/>
    </ligand>
</feature>
<dbReference type="Pfam" id="PF07776">
    <property type="entry name" value="zf-AD"/>
    <property type="match status" value="1"/>
</dbReference>
<dbReference type="Gene3D" id="3.30.160.60">
    <property type="entry name" value="Classic Zinc Finger"/>
    <property type="match status" value="6"/>
</dbReference>
<feature type="binding site" evidence="12">
    <location>
        <position position="53"/>
    </location>
    <ligand>
        <name>Zn(2+)</name>
        <dbReference type="ChEBI" id="CHEBI:29105"/>
    </ligand>
</feature>
<dbReference type="FunFam" id="3.30.160.60:FF:000446">
    <property type="entry name" value="Zinc finger protein"/>
    <property type="match status" value="2"/>
</dbReference>
<keyword evidence="2 12" id="KW-0479">Metal-binding</keyword>
<feature type="domain" description="C2H2-type" evidence="14">
    <location>
        <begin position="424"/>
        <end position="451"/>
    </location>
</feature>
<dbReference type="PANTHER" id="PTHR24388:SF53">
    <property type="entry name" value="CHORION TRANSCRIPTION FACTOR CF2-RELATED"/>
    <property type="match status" value="1"/>
</dbReference>
<dbReference type="InterPro" id="IPR050527">
    <property type="entry name" value="Snail/Krueppel_Znf"/>
</dbReference>
<evidence type="ECO:0000256" key="1">
    <source>
        <dbReference type="ARBA" id="ARBA00004123"/>
    </source>
</evidence>
<keyword evidence="16" id="KW-1185">Reference proteome</keyword>
<evidence type="ECO:0000256" key="9">
    <source>
        <dbReference type="ARBA" id="ARBA00023242"/>
    </source>
</evidence>
<feature type="compositionally biased region" description="Low complexity" evidence="13">
    <location>
        <begin position="817"/>
        <end position="864"/>
    </location>
</feature>
<keyword evidence="7" id="KW-0238">DNA-binding</keyword>
<feature type="domain" description="C2H2-type" evidence="14">
    <location>
        <begin position="455"/>
        <end position="483"/>
    </location>
</feature>
<sequence>MSSSWKNWCRLCANLNSGVSILSDGTNHGLSEKIKKYLSISVLEEDKTSHFLCTKCYDHLAVFDKFVNNCLQVQTMFSVLSELVDEDIDEQRVHEIRREFISPDLDVYREKPLNGPTNQLTKSSSLEERNHLGDKIKETGNCKKKISPPNSKTCEERIGHLTENNSIGIRKSSRIKAMAEIKQAFTEDEILGDTLDSDFNEDSFENLLDSDDSYQPDNDFKTDNKLSQNLFNNSDSKQAHLLESNKVERDDRLCESKNLVNTSMIKIQDDLKLQENISNNEINSCLLPSDMNSLSDTDLSDFICEDDDDEDPLDNIENGNNNDNKGYRLNGSWKNETKCKTGETDKLSTQQQHEKIYELSEMFEDPDDPESDNWNKISNGKVEEKRNSKSKEPYKCEQCNKFFLRKALLNAHMTSHVPKDQQPFVCCKCARRFHCEALLRNHERVHLPNEEKLVYPCDICKKKFSSKSAVTAHLKAIHYGERPFICHLCGHSFSSKGVLQEHLTIHSDEEPWHCTKCTKKFKTKYRLKIHMDTHRDTPYSCPHCPLQLSTRRTLRMHLVVHRDTKAYQCATCGKAFRRAKDLKNHNNLHTGRRPYTCPFCSRTFANGSNCRSHKRRMHPEELRMYEAALAGNGHVEMITNSTPLETEATTTDPLIPHQDIDEEGNQSMKEDSQDSLLTEMALDLQQPQMLTDKSGLTSVHENPVVTAADLTLAPLVTLSSTLPKLEPDDSRLVMNLTTQMHDAHDSMEAMSPLNLNIMSPMNLNISSPLNLNISSPLNLNISSVLHSPTGRNQQQHSVQSQHPQNPSRYQQVHHHVPQQQHTHLTLQPAQHQNLQQLQHHHQQINQQPQVHQQMHQQQVPRSSSLQLTTLQTPLNPPSTVHTLTSQTQLPAHLNNTVHHVQQIQTFVPLNQQGTMYNHHNVQDSVSSAAIVAAAAVAHSMTSSTTTLPPFSSNPYVQQPMSYGRGGHM</sequence>
<keyword evidence="9" id="KW-0539">Nucleus</keyword>